<dbReference type="PANTHER" id="PTHR33823">
    <property type="entry name" value="RNA POLYMERASE-BINDING TRANSCRIPTION FACTOR DKSA-RELATED"/>
    <property type="match status" value="1"/>
</dbReference>
<dbReference type="AlphaFoldDB" id="A0A239JGY6"/>
<evidence type="ECO:0000256" key="2">
    <source>
        <dbReference type="ARBA" id="ARBA00022771"/>
    </source>
</evidence>
<reference evidence="6 7" key="1">
    <citation type="submission" date="2017-06" db="EMBL/GenBank/DDBJ databases">
        <authorList>
            <person name="Kim H.J."/>
            <person name="Triplett B.A."/>
        </authorList>
    </citation>
    <scope>NUCLEOTIDE SEQUENCE [LARGE SCALE GENOMIC DNA]</scope>
    <source>
        <strain evidence="6 7">DSM 43151</strain>
    </source>
</reference>
<proteinExistence type="predicted"/>
<dbReference type="EMBL" id="FZNR01000035">
    <property type="protein sequence ID" value="SNT05077.1"/>
    <property type="molecule type" value="Genomic_DNA"/>
</dbReference>
<keyword evidence="2" id="KW-0863">Zinc-finger</keyword>
<dbReference type="Gene3D" id="1.20.120.910">
    <property type="entry name" value="DksA, coiled-coil domain"/>
    <property type="match status" value="1"/>
</dbReference>
<dbReference type="InterPro" id="IPR020458">
    <property type="entry name" value="Znf_DskA_TraR_CS"/>
</dbReference>
<evidence type="ECO:0000256" key="3">
    <source>
        <dbReference type="ARBA" id="ARBA00022833"/>
    </source>
</evidence>
<dbReference type="InterPro" id="IPR000962">
    <property type="entry name" value="Znf_DskA_TraR"/>
</dbReference>
<protein>
    <submittedName>
        <fullName evidence="6">Transcriptional regulator, TraR/DksA family</fullName>
    </submittedName>
</protein>
<dbReference type="RefSeq" id="WP_179277532.1">
    <property type="nucleotide sequence ID" value="NZ_BOMU01000125.1"/>
</dbReference>
<evidence type="ECO:0000313" key="7">
    <source>
        <dbReference type="Proteomes" id="UP000198415"/>
    </source>
</evidence>
<dbReference type="PROSITE" id="PS51128">
    <property type="entry name" value="ZF_DKSA_2"/>
    <property type="match status" value="1"/>
</dbReference>
<evidence type="ECO:0000256" key="4">
    <source>
        <dbReference type="PROSITE-ProRule" id="PRU00510"/>
    </source>
</evidence>
<dbReference type="PROSITE" id="PS01102">
    <property type="entry name" value="ZF_DKSA_1"/>
    <property type="match status" value="1"/>
</dbReference>
<organism evidence="6 7">
    <name type="scientific">Actinoplanes regularis</name>
    <dbReference type="NCBI Taxonomy" id="52697"/>
    <lineage>
        <taxon>Bacteria</taxon>
        <taxon>Bacillati</taxon>
        <taxon>Actinomycetota</taxon>
        <taxon>Actinomycetes</taxon>
        <taxon>Micromonosporales</taxon>
        <taxon>Micromonosporaceae</taxon>
        <taxon>Actinoplanes</taxon>
    </lineage>
</organism>
<dbReference type="SUPFAM" id="SSF57716">
    <property type="entry name" value="Glucocorticoid receptor-like (DNA-binding domain)"/>
    <property type="match status" value="1"/>
</dbReference>
<keyword evidence="7" id="KW-1185">Reference proteome</keyword>
<evidence type="ECO:0000313" key="6">
    <source>
        <dbReference type="EMBL" id="SNT05077.1"/>
    </source>
</evidence>
<dbReference type="Pfam" id="PF01258">
    <property type="entry name" value="zf-dskA_traR"/>
    <property type="match status" value="1"/>
</dbReference>
<feature type="zinc finger region" description="dksA C4-type" evidence="4">
    <location>
        <begin position="80"/>
        <end position="104"/>
    </location>
</feature>
<accession>A0A239JGY6</accession>
<sequence length="118" mass="12849">MTTTLQVPAASSAELMRGMLEEHYAVDTDQLTRMTVHAALPQHFGRDLRTLAMRTASVRQRIAETAQALRRMSEGTYGLCEDCDKAIPLGRLRATPQAAQCAACERRKLGDAFAVAAG</sequence>
<feature type="domain" description="Zinc finger DksA/TraR C4-type" evidence="5">
    <location>
        <begin position="75"/>
        <end position="107"/>
    </location>
</feature>
<dbReference type="GO" id="GO:0008270">
    <property type="term" value="F:zinc ion binding"/>
    <property type="evidence" value="ECO:0007669"/>
    <property type="project" value="UniProtKB-KW"/>
</dbReference>
<dbReference type="Proteomes" id="UP000198415">
    <property type="component" value="Unassembled WGS sequence"/>
</dbReference>
<gene>
    <name evidence="6" type="ORF">SAMN06264365_13535</name>
</gene>
<evidence type="ECO:0000256" key="1">
    <source>
        <dbReference type="ARBA" id="ARBA00022723"/>
    </source>
</evidence>
<keyword evidence="1" id="KW-0479">Metal-binding</keyword>
<evidence type="ECO:0000259" key="5">
    <source>
        <dbReference type="Pfam" id="PF01258"/>
    </source>
</evidence>
<name>A0A239JGY6_9ACTN</name>
<keyword evidence="3" id="KW-0862">Zinc</keyword>